<dbReference type="Proteomes" id="UP000663651">
    <property type="component" value="Chromosome"/>
</dbReference>
<evidence type="ECO:0000313" key="3">
    <source>
        <dbReference type="Proteomes" id="UP000663651"/>
    </source>
</evidence>
<keyword evidence="3" id="KW-1185">Reference proteome</keyword>
<reference evidence="2 3" key="1">
    <citation type="submission" date="2021-03" db="EMBL/GenBank/DDBJ databases">
        <title>Geobacter metallireducens gen. nov. sp. nov., a microorganism capable of coupling the complete oxidation of organic compounds to the reduction of iron and other metals.</title>
        <authorList>
            <person name="Li Y."/>
        </authorList>
    </citation>
    <scope>NUCLEOTIDE SEQUENCE [LARGE SCALE GENOMIC DNA]</scope>
    <source>
        <strain evidence="2 3">Jerry-YX</strain>
    </source>
</reference>
<protein>
    <submittedName>
        <fullName evidence="2">Uncharacterized protein</fullName>
    </submittedName>
</protein>
<name>A0ABX7PZB0_9BACT</name>
<evidence type="ECO:0000313" key="2">
    <source>
        <dbReference type="EMBL" id="QSV44240.1"/>
    </source>
</evidence>
<proteinExistence type="predicted"/>
<feature type="signal peptide" evidence="1">
    <location>
        <begin position="1"/>
        <end position="24"/>
    </location>
</feature>
<evidence type="ECO:0000256" key="1">
    <source>
        <dbReference type="SAM" id="SignalP"/>
    </source>
</evidence>
<keyword evidence="1" id="KW-0732">Signal</keyword>
<dbReference type="RefSeq" id="WP_207161825.1">
    <property type="nucleotide sequence ID" value="NZ_CP071382.1"/>
</dbReference>
<dbReference type="EMBL" id="CP071382">
    <property type="protein sequence ID" value="QSV44240.1"/>
    <property type="molecule type" value="Genomic_DNA"/>
</dbReference>
<gene>
    <name evidence="2" type="ORF">JZM60_08545</name>
</gene>
<organism evidence="2 3">
    <name type="scientific">Geobacter benzoatilyticus</name>
    <dbReference type="NCBI Taxonomy" id="2815309"/>
    <lineage>
        <taxon>Bacteria</taxon>
        <taxon>Pseudomonadati</taxon>
        <taxon>Thermodesulfobacteriota</taxon>
        <taxon>Desulfuromonadia</taxon>
        <taxon>Geobacterales</taxon>
        <taxon>Geobacteraceae</taxon>
        <taxon>Geobacter</taxon>
    </lineage>
</organism>
<sequence length="180" mass="19235">MKIPFTMVCLLAAGLLAQVLHVHAAGTGVVNLVKPVMPPPAVAAIDDDEDEVVCAQGLVPQKDGQCCPDGTSNNLWPAVCTPIGIINDQIFNYNEVPHYCPSADMFIVSDKNRDWFSCADRDSIPMYPEARGKAGSNFCVEHGYGYLLKINPWGTVGCIQVGESLGDGCIEAGTCSFKGK</sequence>
<accession>A0ABX7PZB0</accession>
<feature type="chain" id="PRO_5047034622" evidence="1">
    <location>
        <begin position="25"/>
        <end position="180"/>
    </location>
</feature>